<dbReference type="PANTHER" id="PTHR21583:SF8">
    <property type="entry name" value="PROTEIN ELYS"/>
    <property type="match status" value="1"/>
</dbReference>
<dbReference type="Pfam" id="PF16687">
    <property type="entry name" value="ELYS-bb"/>
    <property type="match status" value="1"/>
</dbReference>
<dbReference type="InterPro" id="IPR032040">
    <property type="entry name" value="ELYS-bb"/>
</dbReference>
<dbReference type="EMBL" id="JBFDAA010000017">
    <property type="protein sequence ID" value="KAL1116931.1"/>
    <property type="molecule type" value="Genomic_DNA"/>
</dbReference>
<gene>
    <name evidence="6" type="ORF">AAG570_005400</name>
</gene>
<sequence length="992" mass="112691">MFYVNKKQETTEIDYESGVMVPHNLPESSVTCLYYCKEASSLLVGYSTGCWQMWNLTTFCLFVLEPCDDPRHTLYIWVTHQPLSSIVERVNPLVGMYTAHFKDKNPVKDYGTYYQNLLQCALSFEMELTFDPDNSGGDSSVVSCCSISKSVSRTLIHFSIYQDPEPLPLRLFVSIWEAWSCSRERLETYVTLFDLNQWYREQMPAVIRRSVTDCPYLVTKNFPVGKSVAAGVPPDSLAVYTSAQPLEQHFYPSAMSLDCVIVDDGGLVHYRCKGIQERTLSELTTYGSVALVRPTSVFKAVVGASLVPIYGEQLDVDHPNVDDQRNYVLTVCLENNLSSTLLSCADHWFNGSHSVTGCTLGYLFDFLWDTLTNYKRHFDIISSSLFDQSGVAFDTNSRRRLQHCKFMMETIESVYSKISKKYNAYIMSDNVNQRLEAMQLMLLYYEMVIWFIGVDALPEQSSRGTPASSIPYNFDKLFLFCVKRREELKNGLGSRKSGSCGGATDYCRLLIDSLMEEEAGDRVGDQWEVEGGSEAARLYPPPSVQSLLRVCLMSGIAQSTKHDIIMYFLLDLVDLADYDKYQKSIDAILKYRFHFGISEGHSRVIQAFWYLDHALFEDGIQCLLNPSVNRSDLHGWQHRAVLRLLIRQSQNRLALRYLHVKRPSLNLPDDVRLEMGLLLSNGLITQAFMFQRSNRHLRESLLNQFFKGCLENNTLKTVFDLQLDKFEEEAFVKFLKSAHLKNSDSLQVLYLLSRAKYVDAIELHDKLNRQRSRTGGVTMNSTLEKRHPMYHRYTREDSSGFRTTGLVVKGIAGTICDIRQSVAKAASKIDPLLSRMSGKPPRPLSTSLKMSLDRGEVPNLMNTQDELITLTLAHAKHLEISLAQSDRNRLIAEEDSEAGSWSRKRRPADDLTTSTAKKTKVAVEVELSEDKLKRTPGRVGSPGGYQADVERMVSTPLVERKDRILYPSRTTQKPLSILKVGIASSSRLPWIE</sequence>
<keyword evidence="7" id="KW-1185">Reference proteome</keyword>
<accession>A0ABD0Y0D7</accession>
<reference evidence="6 7" key="1">
    <citation type="submission" date="2024-07" db="EMBL/GenBank/DDBJ databases">
        <title>Chromosome-level genome assembly of the water stick insect Ranatra chinensis (Heteroptera: Nepidae).</title>
        <authorList>
            <person name="Liu X."/>
        </authorList>
    </citation>
    <scope>NUCLEOTIDE SEQUENCE [LARGE SCALE GENOMIC DNA]</scope>
    <source>
        <strain evidence="6">Cailab_2021Rc</strain>
        <tissue evidence="6">Muscle</tissue>
    </source>
</reference>
<dbReference type="AlphaFoldDB" id="A0ABD0Y0D7"/>
<comment type="subcellular location">
    <subcellularLocation>
        <location evidence="1">Nucleus</location>
    </subcellularLocation>
</comment>
<feature type="domain" description="ELYS-like" evidence="4">
    <location>
        <begin position="509"/>
        <end position="737"/>
    </location>
</feature>
<evidence type="ECO:0000256" key="3">
    <source>
        <dbReference type="SAM" id="MobiDB-lite"/>
    </source>
</evidence>
<feature type="region of interest" description="Disordered" evidence="3">
    <location>
        <begin position="894"/>
        <end position="916"/>
    </location>
</feature>
<comment type="caution">
    <text evidence="6">The sequence shown here is derived from an EMBL/GenBank/DDBJ whole genome shotgun (WGS) entry which is preliminary data.</text>
</comment>
<evidence type="ECO:0000313" key="7">
    <source>
        <dbReference type="Proteomes" id="UP001558652"/>
    </source>
</evidence>
<proteinExistence type="predicted"/>
<evidence type="ECO:0000256" key="2">
    <source>
        <dbReference type="ARBA" id="ARBA00023242"/>
    </source>
</evidence>
<evidence type="ECO:0000259" key="4">
    <source>
        <dbReference type="Pfam" id="PF13934"/>
    </source>
</evidence>
<dbReference type="GO" id="GO:0005634">
    <property type="term" value="C:nucleus"/>
    <property type="evidence" value="ECO:0007669"/>
    <property type="project" value="UniProtKB-SubCell"/>
</dbReference>
<name>A0ABD0Y0D7_9HEMI</name>
<evidence type="ECO:0000313" key="6">
    <source>
        <dbReference type="EMBL" id="KAL1116931.1"/>
    </source>
</evidence>
<dbReference type="InterPro" id="IPR052620">
    <property type="entry name" value="ELYS/MEL-28_NucAsmblyFactor"/>
</dbReference>
<protein>
    <recommendedName>
        <fullName evidence="8">ELYS-like domain-containing protein</fullName>
    </recommendedName>
</protein>
<dbReference type="PANTHER" id="PTHR21583">
    <property type="entry name" value="ELYS PROTEIN"/>
    <property type="match status" value="1"/>
</dbReference>
<keyword evidence="2" id="KW-0539">Nucleus</keyword>
<dbReference type="Pfam" id="PF13934">
    <property type="entry name" value="ELYS"/>
    <property type="match status" value="1"/>
</dbReference>
<organism evidence="6 7">
    <name type="scientific">Ranatra chinensis</name>
    <dbReference type="NCBI Taxonomy" id="642074"/>
    <lineage>
        <taxon>Eukaryota</taxon>
        <taxon>Metazoa</taxon>
        <taxon>Ecdysozoa</taxon>
        <taxon>Arthropoda</taxon>
        <taxon>Hexapoda</taxon>
        <taxon>Insecta</taxon>
        <taxon>Pterygota</taxon>
        <taxon>Neoptera</taxon>
        <taxon>Paraneoptera</taxon>
        <taxon>Hemiptera</taxon>
        <taxon>Heteroptera</taxon>
        <taxon>Panheteroptera</taxon>
        <taxon>Nepomorpha</taxon>
        <taxon>Nepidae</taxon>
        <taxon>Ranatrinae</taxon>
        <taxon>Ranatra</taxon>
    </lineage>
</organism>
<evidence type="ECO:0008006" key="8">
    <source>
        <dbReference type="Google" id="ProtNLM"/>
    </source>
</evidence>
<dbReference type="InterPro" id="IPR025151">
    <property type="entry name" value="ELYS_dom"/>
</dbReference>
<feature type="domain" description="ELYS beta-propeller" evidence="5">
    <location>
        <begin position="29"/>
        <end position="269"/>
    </location>
</feature>
<dbReference type="Proteomes" id="UP001558652">
    <property type="component" value="Unassembled WGS sequence"/>
</dbReference>
<evidence type="ECO:0000259" key="5">
    <source>
        <dbReference type="Pfam" id="PF16687"/>
    </source>
</evidence>
<evidence type="ECO:0000256" key="1">
    <source>
        <dbReference type="ARBA" id="ARBA00004123"/>
    </source>
</evidence>